<feature type="compositionally biased region" description="Polar residues" evidence="1">
    <location>
        <begin position="59"/>
        <end position="69"/>
    </location>
</feature>
<dbReference type="OrthoDB" id="332637at2759"/>
<reference evidence="4" key="3">
    <citation type="journal article" date="2012" name="PLoS Pathog.">
        <title>Comparative genomics of the apicomplexan parasites Toxoplasma gondii and Neospora caninum: Coccidia differing in host range and transmission strategy.</title>
        <authorList>
            <person name="Reid A.J."/>
            <person name="Vermont S.J."/>
            <person name="Cotton J.A."/>
            <person name="Harris D."/>
            <person name="Hill-Cawthorne G.A."/>
            <person name="Konen-Waisman S."/>
            <person name="Latham S.M."/>
            <person name="Mourier T."/>
            <person name="Norton R."/>
            <person name="Quail M.A."/>
            <person name="Sanders M."/>
            <person name="Shanmugam D."/>
            <person name="Sohal A."/>
            <person name="Wasmuth J.D."/>
            <person name="Brunk B."/>
            <person name="Grigg M.E."/>
            <person name="Howard J.C."/>
            <person name="Parkinson J."/>
            <person name="Roos D.S."/>
            <person name="Trees A.J."/>
            <person name="Berriman M."/>
            <person name="Pain A."/>
            <person name="Wastling J.M."/>
        </authorList>
    </citation>
    <scope>NUCLEOTIDE SEQUENCE [LARGE SCALE GENOMIC DNA]</scope>
    <source>
        <strain evidence="4">Liverpool</strain>
    </source>
</reference>
<reference evidence="2" key="2">
    <citation type="submission" date="2011-03" db="EMBL/GenBank/DDBJ databases">
        <title>Comparative genomics and transcriptomics of Neospora caninum and Toxoplasma gondii.</title>
        <authorList>
            <person name="Reid A.J."/>
            <person name="Sohal A."/>
            <person name="Harris D."/>
            <person name="Quail M."/>
            <person name="Sanders M."/>
            <person name="Berriman M."/>
            <person name="Wastling J.M."/>
            <person name="Pain A."/>
        </authorList>
    </citation>
    <scope>NUCLEOTIDE SEQUENCE</scope>
    <source>
        <strain evidence="2">Liverpool</strain>
    </source>
</reference>
<dbReference type="EMBL" id="FR823385">
    <property type="protein sequence ID" value="CBZ51189.1"/>
    <property type="molecule type" value="Genomic_DNA"/>
</dbReference>
<accession>F0VC55</accession>
<reference evidence="3" key="4">
    <citation type="journal article" date="2015" name="PLoS ONE">
        <title>Comprehensive Evaluation of Toxoplasma gondii VEG and Neospora caninum LIV Genomes with Tachyzoite Stage Transcriptome and Proteome Defines Novel Transcript Features.</title>
        <authorList>
            <person name="Ramaprasad A."/>
            <person name="Mourier T."/>
            <person name="Naeem R."/>
            <person name="Malas T.B."/>
            <person name="Moussa E."/>
            <person name="Panigrahi A."/>
            <person name="Vermont S.J."/>
            <person name="Otto T.D."/>
            <person name="Wastling J."/>
            <person name="Pain A."/>
        </authorList>
    </citation>
    <scope>NUCLEOTIDE SEQUENCE</scope>
    <source>
        <strain evidence="3">Liverpool</strain>
    </source>
</reference>
<dbReference type="Proteomes" id="UP000007494">
    <property type="component" value="Chromosome IX"/>
</dbReference>
<feature type="compositionally biased region" description="Basic and acidic residues" evidence="1">
    <location>
        <begin position="49"/>
        <end position="58"/>
    </location>
</feature>
<proteinExistence type="predicted"/>
<dbReference type="GeneID" id="13440174"/>
<evidence type="ECO:0000256" key="1">
    <source>
        <dbReference type="SAM" id="MobiDB-lite"/>
    </source>
</evidence>
<dbReference type="OMA" id="KYHSTCC"/>
<dbReference type="EMBL" id="LN714484">
    <property type="protein sequence ID" value="CEL68500.1"/>
    <property type="molecule type" value="Genomic_DNA"/>
</dbReference>
<dbReference type="InParanoid" id="F0VC55"/>
<dbReference type="RefSeq" id="XP_003881222.1">
    <property type="nucleotide sequence ID" value="XM_003881173.1"/>
</dbReference>
<organism evidence="2 4">
    <name type="scientific">Neospora caninum (strain Liverpool)</name>
    <dbReference type="NCBI Taxonomy" id="572307"/>
    <lineage>
        <taxon>Eukaryota</taxon>
        <taxon>Sar</taxon>
        <taxon>Alveolata</taxon>
        <taxon>Apicomplexa</taxon>
        <taxon>Conoidasida</taxon>
        <taxon>Coccidia</taxon>
        <taxon>Eucoccidiorida</taxon>
        <taxon>Eimeriorina</taxon>
        <taxon>Sarcocystidae</taxon>
        <taxon>Neospora</taxon>
    </lineage>
</organism>
<evidence type="ECO:0000313" key="2">
    <source>
        <dbReference type="EMBL" id="CBZ51189.1"/>
    </source>
</evidence>
<dbReference type="VEuPathDB" id="ToxoDB:NCLIV_042560"/>
<sequence>MIPAAQPAPRESPDRAMDLLNATGAHLSVLLDTVEKQLKGLSTDLLPGKQKDARETPSRADSVSPSPTGAATPEEDTASDARSFAKNLAFVNKYHATCCSLNRLLHTEVEKMDRLREAVCGDSLYNAVLQVENLELLNGEKAKFKKLKEQILRAGDTL</sequence>
<dbReference type="AlphaFoldDB" id="F0VC55"/>
<keyword evidence="4" id="KW-1185">Reference proteome</keyword>
<evidence type="ECO:0000313" key="3">
    <source>
        <dbReference type="EMBL" id="CEL68500.1"/>
    </source>
</evidence>
<reference evidence="2" key="1">
    <citation type="submission" date="2011-02" db="EMBL/GenBank/DDBJ databases">
        <authorList>
            <person name="Aslett M."/>
        </authorList>
    </citation>
    <scope>NUCLEOTIDE SEQUENCE</scope>
    <source>
        <strain evidence="2">Liverpool</strain>
    </source>
</reference>
<gene>
    <name evidence="3" type="ORF">BN1204_042560</name>
    <name evidence="2" type="ORF">NCLIV_042560</name>
</gene>
<feature type="region of interest" description="Disordered" evidence="1">
    <location>
        <begin position="42"/>
        <end position="79"/>
    </location>
</feature>
<evidence type="ECO:0000313" key="4">
    <source>
        <dbReference type="Proteomes" id="UP000007494"/>
    </source>
</evidence>
<name>F0VC55_NEOCL</name>
<protein>
    <submittedName>
        <fullName evidence="2">Uncharacterized protein</fullName>
    </submittedName>
</protein>
<dbReference type="eggNOG" id="ENOG502R0FQ">
    <property type="taxonomic scope" value="Eukaryota"/>
</dbReference>